<evidence type="ECO:0000313" key="3">
    <source>
        <dbReference type="Proteomes" id="UP000013167"/>
    </source>
</evidence>
<organism evidence="2 3">
    <name type="scientific">Phycicoccus elongatus Lp2</name>
    <dbReference type="NCBI Taxonomy" id="1193181"/>
    <lineage>
        <taxon>Bacteria</taxon>
        <taxon>Bacillati</taxon>
        <taxon>Actinomycetota</taxon>
        <taxon>Actinomycetes</taxon>
        <taxon>Micrococcales</taxon>
        <taxon>Intrasporangiaceae</taxon>
        <taxon>Phycicoccus</taxon>
    </lineage>
</organism>
<dbReference type="NCBIfam" id="TIGR01764">
    <property type="entry name" value="excise"/>
    <property type="match status" value="1"/>
</dbReference>
<dbReference type="GO" id="GO:0003677">
    <property type="term" value="F:DNA binding"/>
    <property type="evidence" value="ECO:0007669"/>
    <property type="project" value="InterPro"/>
</dbReference>
<dbReference type="AlphaFoldDB" id="N0E3N8"/>
<dbReference type="eggNOG" id="ENOG50335A0">
    <property type="taxonomic scope" value="Bacteria"/>
</dbReference>
<sequence length="141" mass="15175">MSQTTNQAISSPDAERVRAALIRPGAVLRVGSESLEVTEPFRRAILTVIDELAAGHDVAVTRLDSFVTTGQAAELLHVSRPTVVKMCDDGLLEFAQPGSHRRISLASINRFIESAAVRRAAGMAEFERTATGSDDQVVSTR</sequence>
<evidence type="ECO:0000313" key="2">
    <source>
        <dbReference type="EMBL" id="CCH70325.1"/>
    </source>
</evidence>
<reference evidence="2 3" key="1">
    <citation type="journal article" date="2013" name="ISME J.">
        <title>A metabolic model for members of the genus Tetrasphaera involved in enhanced biological phosphorus removal.</title>
        <authorList>
            <person name="Kristiansen R."/>
            <person name="Nguyen H.T.T."/>
            <person name="Saunders A.M."/>
            <person name="Nielsen J.L."/>
            <person name="Wimmer R."/>
            <person name="Le V.Q."/>
            <person name="McIlroy S.J."/>
            <person name="Petrovski S."/>
            <person name="Seviour R.J."/>
            <person name="Calteau A."/>
            <person name="Nielsen K.L."/>
            <person name="Nielsen P.H."/>
        </authorList>
    </citation>
    <scope>NUCLEOTIDE SEQUENCE [LARGE SCALE GENOMIC DNA]</scope>
    <source>
        <strain evidence="2 3">Lp2</strain>
    </source>
</reference>
<dbReference type="STRING" id="1193181.BN10_560018"/>
<dbReference type="HOGENOM" id="CLU_106726_4_1_11"/>
<protein>
    <recommendedName>
        <fullName evidence="1">Helix-turn-helix domain-containing protein</fullName>
    </recommendedName>
</protein>
<dbReference type="InterPro" id="IPR041657">
    <property type="entry name" value="HTH_17"/>
</dbReference>
<evidence type="ECO:0000259" key="1">
    <source>
        <dbReference type="Pfam" id="PF12728"/>
    </source>
</evidence>
<dbReference type="Proteomes" id="UP000013167">
    <property type="component" value="Unassembled WGS sequence"/>
</dbReference>
<dbReference type="EMBL" id="CAIZ01000126">
    <property type="protein sequence ID" value="CCH70325.1"/>
    <property type="molecule type" value="Genomic_DNA"/>
</dbReference>
<comment type="caution">
    <text evidence="2">The sequence shown here is derived from an EMBL/GenBank/DDBJ whole genome shotgun (WGS) entry which is preliminary data.</text>
</comment>
<keyword evidence="3" id="KW-1185">Reference proteome</keyword>
<feature type="domain" description="Helix-turn-helix" evidence="1">
    <location>
        <begin position="67"/>
        <end position="114"/>
    </location>
</feature>
<accession>N0E3N8</accession>
<proteinExistence type="predicted"/>
<dbReference type="RefSeq" id="WP_010850174.1">
    <property type="nucleotide sequence ID" value="NZ_HF570956.1"/>
</dbReference>
<gene>
    <name evidence="2" type="ORF">BN10_560018</name>
</gene>
<dbReference type="InterPro" id="IPR010093">
    <property type="entry name" value="SinI_DNA-bd"/>
</dbReference>
<dbReference type="SUPFAM" id="SSF46955">
    <property type="entry name" value="Putative DNA-binding domain"/>
    <property type="match status" value="1"/>
</dbReference>
<dbReference type="InterPro" id="IPR009061">
    <property type="entry name" value="DNA-bd_dom_put_sf"/>
</dbReference>
<name>N0E3N8_9MICO</name>
<dbReference type="Pfam" id="PF12728">
    <property type="entry name" value="HTH_17"/>
    <property type="match status" value="1"/>
</dbReference>